<organism evidence="3 4">
    <name type="scientific">Saccoglossus kowalevskii</name>
    <name type="common">Acorn worm</name>
    <dbReference type="NCBI Taxonomy" id="10224"/>
    <lineage>
        <taxon>Eukaryota</taxon>
        <taxon>Metazoa</taxon>
        <taxon>Hemichordata</taxon>
        <taxon>Enteropneusta</taxon>
        <taxon>Harrimaniidae</taxon>
        <taxon>Saccoglossus</taxon>
    </lineage>
</organism>
<keyword evidence="1" id="KW-0732">Signal</keyword>
<dbReference type="InterPro" id="IPR001304">
    <property type="entry name" value="C-type_lectin-like"/>
</dbReference>
<dbReference type="RefSeq" id="XP_006816513.1">
    <property type="nucleotide sequence ID" value="XM_006816450.1"/>
</dbReference>
<dbReference type="PANTHER" id="PTHR22801:SF63">
    <property type="entry name" value="C-TYPE LECTIN DOMAIN-CONTAINING PROTEIN"/>
    <property type="match status" value="1"/>
</dbReference>
<keyword evidence="3" id="KW-1185">Reference proteome</keyword>
<name>A0ABM0M922_SACKO</name>
<dbReference type="Proteomes" id="UP000694865">
    <property type="component" value="Unplaced"/>
</dbReference>
<evidence type="ECO:0000313" key="4">
    <source>
        <dbReference type="RefSeq" id="XP_006816513.1"/>
    </source>
</evidence>
<dbReference type="InterPro" id="IPR016186">
    <property type="entry name" value="C-type_lectin-like/link_sf"/>
</dbReference>
<dbReference type="Pfam" id="PF00059">
    <property type="entry name" value="Lectin_C"/>
    <property type="match status" value="1"/>
</dbReference>
<dbReference type="Gene3D" id="3.10.100.10">
    <property type="entry name" value="Mannose-Binding Protein A, subunit A"/>
    <property type="match status" value="1"/>
</dbReference>
<dbReference type="SUPFAM" id="SSF56436">
    <property type="entry name" value="C-type lectin-like"/>
    <property type="match status" value="1"/>
</dbReference>
<gene>
    <name evidence="4" type="primary">LOC102807834</name>
</gene>
<sequence>MVAIVSAVAVVVVKSVESSVRGNVTDVSTPGMIVVPSITLTSPLYDNATTTREVTLSTKISNYTATSTLLTSLPSTISNQDVTTRTMSTHSVNTETLLTHNVPTTRNPDDTTLSMHTDSETSQTSVLLTSFVHTTIKPDSTRILHTTDVTTTELPTSIVHTTRKPDSTTRIVTTESLPTTIASTTPDSTTRIVTTESLPTTIASTTPDTITTMVTTESLPTTIASTTPDTITTIVTTESLPTTIASTTLGCSRYHFYNEVKMTWESSSAQCVDDGGAIASIHTQIIFSQVRQFIINGGFDDGSTNYWIGLNDIDTEGTFVWANGEPLTFTRWAGSNPNNSGNQDCVQMW</sequence>
<dbReference type="SMART" id="SM00034">
    <property type="entry name" value="CLECT"/>
    <property type="match status" value="1"/>
</dbReference>
<evidence type="ECO:0000259" key="2">
    <source>
        <dbReference type="PROSITE" id="PS50041"/>
    </source>
</evidence>
<reference evidence="4" key="1">
    <citation type="submission" date="2025-08" db="UniProtKB">
        <authorList>
            <consortium name="RefSeq"/>
        </authorList>
    </citation>
    <scope>IDENTIFICATION</scope>
    <source>
        <tissue evidence="4">Testes</tissue>
    </source>
</reference>
<dbReference type="PANTHER" id="PTHR22801">
    <property type="entry name" value="LITHOSTATHINE"/>
    <property type="match status" value="1"/>
</dbReference>
<evidence type="ECO:0000256" key="1">
    <source>
        <dbReference type="SAM" id="SignalP"/>
    </source>
</evidence>
<evidence type="ECO:0000313" key="3">
    <source>
        <dbReference type="Proteomes" id="UP000694865"/>
    </source>
</evidence>
<feature type="signal peptide" evidence="1">
    <location>
        <begin position="1"/>
        <end position="18"/>
    </location>
</feature>
<feature type="domain" description="C-type lectin" evidence="2">
    <location>
        <begin position="249"/>
        <end position="349"/>
    </location>
</feature>
<dbReference type="PROSITE" id="PS50041">
    <property type="entry name" value="C_TYPE_LECTIN_2"/>
    <property type="match status" value="1"/>
</dbReference>
<dbReference type="InterPro" id="IPR016187">
    <property type="entry name" value="CTDL_fold"/>
</dbReference>
<feature type="chain" id="PRO_5045357305" evidence="1">
    <location>
        <begin position="19"/>
        <end position="349"/>
    </location>
</feature>
<dbReference type="CDD" id="cd00037">
    <property type="entry name" value="CLECT"/>
    <property type="match status" value="1"/>
</dbReference>
<protein>
    <submittedName>
        <fullName evidence="4">Hepatitis A virus cellular receptor 1-like</fullName>
    </submittedName>
</protein>
<accession>A0ABM0M922</accession>
<proteinExistence type="predicted"/>
<dbReference type="GeneID" id="102807834"/>
<dbReference type="InterPro" id="IPR050801">
    <property type="entry name" value="Ca-Dep_Lectins_ImmuneDev"/>
</dbReference>